<proteinExistence type="predicted"/>
<sequence>MKVPSLTRGSVTSHDEAVVLELLEEIYHLVVPHHIADATRLHAAARLYLDTRDTFEAVEHHVEGPVHDKPKLLRKLSTRKGLLKETARSSLDSAASSPRDPTSAESTPRIQEEHHDDSNEDHEEEHHNDPDDGQSTDVEVTEHTFTTIDRIQEMFRRLGELLGRAILDELHERNLPIKNILHYVRFLPQDMQWTAYKEARIAEVLAACNASATSTSLALKQRAEFVKEQIRKDVDTVCLFAVDGTLATIFGDDIDSDEEHVGEKFESLVTEVYASYLKSIVSKQMDHLVNLSEQWQTDMSTAATLSPPFAQFYTRNRKYRIKSNIFPTNIDTLPAFANVSVSAGVKILVSDQHQLGIWWLKSVVSVTDRDIGLIHQDDSRGIQNHIESLDGHIFMPLMGETNPEFFRLAGRNGGLSKWIGQRILVNNGKDSLWLEATVTEVEDRRCKLQLKDALLQCPTAATWVEYLSTTEWIPVRDLRFNCVPLNPDFRVHMGHKFRDMLEEIYAVVVEISSIFPNDNLEHKVARALWRSLEEPLSRGEHIYARYFRSVLNQETLSKRTVLMPAPPPRTRASILHHGQSARMIVPVTEETVRGMTANSVVASAPTPHSPSVSANSSSCHGEGSFDHRGVYHSHQALAEFASLVGSPRGKSGGSASRITMSPFEKLTHHLLEETEVLAVCLQANNVALARAFAQVFLEKLSKLLRVLKSRLEQEETSSLEAVVAEYANSCRFLYAWRICRYEMDSVARQRRSKRDGKNLHTEGVDRSFDRMEKTLADAMQVQLHFLQRIFFHEGVSIIFPGIYEQSWGSSKPWFSNSRCTYAVQFLVFRFESIFDHILVRLLPQYERNLGVHEKLHDMAAWMIMDLLSCIAASYEEMVVSRARTTQWKMDSLYLVCGMHKLLRTLDRMLIPRITTLDERGKKKIANEVRTICLRMLVCVALRTGPATVVLDAVMKKLEAENFEQQLDPQSELELHIHGIQMALAADSPSSSARVEHDPSTFWESHSAFGQMELKRLANISLNWTALISRCTMSKDCIVSSLKLRHELGDWEYPPLSDDDKKNRELLRGVRDASLLLRIAQSERSTRGPSRQTIIDAVYQAEKAFDFDSVARDDDHDWSNDSGHESSSVRNGSVTEDSVLEDAYLLHGSRKAGQMGSTAQNDSRRSREASTANTVSNGATQLQLTPSQDSLDEEPLAQDPKEYFHELPILVDTKRPKEVDGNIASADTRAGVE</sequence>
<feature type="compositionally biased region" description="Polar residues" evidence="1">
    <location>
        <begin position="1168"/>
        <end position="1188"/>
    </location>
</feature>
<evidence type="ECO:0000313" key="2">
    <source>
        <dbReference type="EMBL" id="DAZ93294.1"/>
    </source>
</evidence>
<evidence type="ECO:0000313" key="3">
    <source>
        <dbReference type="Proteomes" id="UP001146120"/>
    </source>
</evidence>
<accession>A0AAV2YIZ4</accession>
<comment type="caution">
    <text evidence="2">The sequence shown here is derived from an EMBL/GenBank/DDBJ whole genome shotgun (WGS) entry which is preliminary data.</text>
</comment>
<dbReference type="Pfam" id="PF14906">
    <property type="entry name" value="DUF4495"/>
    <property type="match status" value="1"/>
</dbReference>
<feature type="compositionally biased region" description="Polar residues" evidence="1">
    <location>
        <begin position="88"/>
        <end position="109"/>
    </location>
</feature>
<reference evidence="2" key="2">
    <citation type="journal article" date="2023" name="Microbiol Resour">
        <title>Decontamination and Annotation of the Draft Genome Sequence of the Oomycete Lagenidium giganteum ARSEF 373.</title>
        <authorList>
            <person name="Morgan W.R."/>
            <person name="Tartar A."/>
        </authorList>
    </citation>
    <scope>NUCLEOTIDE SEQUENCE</scope>
    <source>
        <strain evidence="2">ARSEF 373</strain>
    </source>
</reference>
<feature type="compositionally biased region" description="Basic and acidic residues" evidence="1">
    <location>
        <begin position="1113"/>
        <end position="1123"/>
    </location>
</feature>
<feature type="region of interest" description="Disordered" evidence="1">
    <location>
        <begin position="84"/>
        <end position="137"/>
    </location>
</feature>
<name>A0AAV2YIZ4_9STRA</name>
<dbReference type="EMBL" id="DAKRPA010000327">
    <property type="protein sequence ID" value="DAZ93294.1"/>
    <property type="molecule type" value="Genomic_DNA"/>
</dbReference>
<reference evidence="2" key="1">
    <citation type="submission" date="2022-11" db="EMBL/GenBank/DDBJ databases">
        <authorList>
            <person name="Morgan W.R."/>
            <person name="Tartar A."/>
        </authorList>
    </citation>
    <scope>NUCLEOTIDE SEQUENCE</scope>
    <source>
        <strain evidence="2">ARSEF 373</strain>
    </source>
</reference>
<feature type="compositionally biased region" description="Polar residues" evidence="1">
    <location>
        <begin position="1124"/>
        <end position="1133"/>
    </location>
</feature>
<dbReference type="AlphaFoldDB" id="A0AAV2YIZ4"/>
<dbReference type="InterPro" id="IPR027993">
    <property type="entry name" value="DUF4495"/>
</dbReference>
<feature type="region of interest" description="Disordered" evidence="1">
    <location>
        <begin position="1147"/>
        <end position="1232"/>
    </location>
</feature>
<protein>
    <submittedName>
        <fullName evidence="2">Uncharacterized protein</fullName>
    </submittedName>
</protein>
<gene>
    <name evidence="2" type="ORF">N0F65_012460</name>
</gene>
<organism evidence="2 3">
    <name type="scientific">Lagenidium giganteum</name>
    <dbReference type="NCBI Taxonomy" id="4803"/>
    <lineage>
        <taxon>Eukaryota</taxon>
        <taxon>Sar</taxon>
        <taxon>Stramenopiles</taxon>
        <taxon>Oomycota</taxon>
        <taxon>Peronosporomycetes</taxon>
        <taxon>Pythiales</taxon>
        <taxon>Pythiaceae</taxon>
    </lineage>
</organism>
<dbReference type="Proteomes" id="UP001146120">
    <property type="component" value="Unassembled WGS sequence"/>
</dbReference>
<keyword evidence="3" id="KW-1185">Reference proteome</keyword>
<evidence type="ECO:0000256" key="1">
    <source>
        <dbReference type="SAM" id="MobiDB-lite"/>
    </source>
</evidence>
<feature type="region of interest" description="Disordered" evidence="1">
    <location>
        <begin position="1113"/>
        <end position="1133"/>
    </location>
</feature>